<comment type="caution">
    <text evidence="3">The sequence shown here is derived from an EMBL/GenBank/DDBJ whole genome shotgun (WGS) entry which is preliminary data.</text>
</comment>
<dbReference type="RefSeq" id="WP_114754452.1">
    <property type="nucleotide sequence ID" value="NZ_QQBA01000008.1"/>
</dbReference>
<dbReference type="Proteomes" id="UP000321392">
    <property type="component" value="Unassembled WGS sequence"/>
</dbReference>
<reference evidence="3" key="3">
    <citation type="submission" date="2019-07" db="EMBL/GenBank/DDBJ databases">
        <authorList>
            <person name="Whitman W."/>
            <person name="Huntemann M."/>
            <person name="Clum A."/>
            <person name="Pillay M."/>
            <person name="Palaniappan K."/>
            <person name="Varghese N."/>
            <person name="Mikhailova N."/>
            <person name="Stamatis D."/>
            <person name="Reddy T."/>
            <person name="Daum C."/>
            <person name="Shapiro N."/>
            <person name="Ivanova N."/>
            <person name="Kyrpides N."/>
            <person name="Woyke T."/>
        </authorList>
    </citation>
    <scope>NUCLEOTIDE SEQUENCE</scope>
    <source>
        <strain evidence="3">CGMCC 1.5380</strain>
    </source>
</reference>
<evidence type="ECO:0000256" key="1">
    <source>
        <dbReference type="SAM" id="SignalP"/>
    </source>
</evidence>
<sequence>MRYCNIIVFIYGLYALSIACNAQETPGDIKIGFAVGFGSEFENRNYTYTNQYVKLQFMKTIIATNRLSYDLVVQPEYNMGTHQLLNLYFVKPEEENYIEKRERYTKLKSCNEYIFNLGLLMRYSLSKKASMYVLGSVGPMYIDTATERLSKGFAFSDVLALGLTLKINKMIFDVRPNFRHVSNAGLQVSNSGYNTKNIDFGFLFFL</sequence>
<dbReference type="EMBL" id="QQBA01000008">
    <property type="protein sequence ID" value="RDI53741.1"/>
    <property type="molecule type" value="Genomic_DNA"/>
</dbReference>
<dbReference type="InterPro" id="IPR018550">
    <property type="entry name" value="Lipid-A_deacylase-rel"/>
</dbReference>
<name>A0A562PR94_9FLAO</name>
<dbReference type="Gene3D" id="2.40.160.20">
    <property type="match status" value="1"/>
</dbReference>
<keyword evidence="1" id="KW-0732">Signal</keyword>
<organism evidence="3 5">
    <name type="scientific">Flavobacterium glaciei</name>
    <dbReference type="NCBI Taxonomy" id="386300"/>
    <lineage>
        <taxon>Bacteria</taxon>
        <taxon>Pseudomonadati</taxon>
        <taxon>Bacteroidota</taxon>
        <taxon>Flavobacteriia</taxon>
        <taxon>Flavobacteriales</taxon>
        <taxon>Flavobacteriaceae</taxon>
        <taxon>Flavobacterium</taxon>
    </lineage>
</organism>
<reference evidence="2 4" key="2">
    <citation type="submission" date="2018-07" db="EMBL/GenBank/DDBJ databases">
        <title>Genomic Encyclopedia of Type Strains, Phase IV (KMG-IV): sequencing the most valuable type-strain genomes for metagenomic binning, comparative biology and taxonomic classification.</title>
        <authorList>
            <person name="Goeker M."/>
        </authorList>
    </citation>
    <scope>NUCLEOTIDE SEQUENCE [LARGE SCALE GENOMIC DNA]</scope>
    <source>
        <strain evidence="2 4">DSM 19728</strain>
    </source>
</reference>
<feature type="signal peptide" evidence="1">
    <location>
        <begin position="1"/>
        <end position="22"/>
    </location>
</feature>
<evidence type="ECO:0000313" key="2">
    <source>
        <dbReference type="EMBL" id="RDI53741.1"/>
    </source>
</evidence>
<dbReference type="OrthoDB" id="1200606at2"/>
<dbReference type="Proteomes" id="UP000254518">
    <property type="component" value="Unassembled WGS sequence"/>
</dbReference>
<keyword evidence="4" id="KW-1185">Reference proteome</keyword>
<evidence type="ECO:0000313" key="3">
    <source>
        <dbReference type="EMBL" id="TWI46967.1"/>
    </source>
</evidence>
<evidence type="ECO:0000313" key="4">
    <source>
        <dbReference type="Proteomes" id="UP000254518"/>
    </source>
</evidence>
<evidence type="ECO:0000313" key="5">
    <source>
        <dbReference type="Proteomes" id="UP000321392"/>
    </source>
</evidence>
<dbReference type="AlphaFoldDB" id="A0A562PR94"/>
<dbReference type="PROSITE" id="PS51257">
    <property type="entry name" value="PROKAR_LIPOPROTEIN"/>
    <property type="match status" value="1"/>
</dbReference>
<dbReference type="EMBL" id="VLKX01000008">
    <property type="protein sequence ID" value="TWI46967.1"/>
    <property type="molecule type" value="Genomic_DNA"/>
</dbReference>
<dbReference type="Pfam" id="PF09411">
    <property type="entry name" value="PagL"/>
    <property type="match status" value="1"/>
</dbReference>
<gene>
    <name evidence="2" type="ORF">DFR66_10890</name>
    <name evidence="3" type="ORF">IQ02_01800</name>
</gene>
<proteinExistence type="predicted"/>
<accession>A0A562PR94</accession>
<feature type="chain" id="PRO_5022702705" evidence="1">
    <location>
        <begin position="23"/>
        <end position="206"/>
    </location>
</feature>
<protein>
    <submittedName>
        <fullName evidence="3">Lipid A 3-O-deacylase PagL</fullName>
    </submittedName>
</protein>
<reference evidence="3 5" key="1">
    <citation type="journal article" date="2015" name="Stand. Genomic Sci.">
        <title>Genomic Encyclopedia of Bacterial and Archaeal Type Strains, Phase III: the genomes of soil and plant-associated and newly described type strains.</title>
        <authorList>
            <person name="Whitman W.B."/>
            <person name="Woyke T."/>
            <person name="Klenk H.P."/>
            <person name="Zhou Y."/>
            <person name="Lilburn T.G."/>
            <person name="Beck B.J."/>
            <person name="De Vos P."/>
            <person name="Vandamme P."/>
            <person name="Eisen J.A."/>
            <person name="Garrity G."/>
            <person name="Hugenholtz P."/>
            <person name="Kyrpides N.C."/>
        </authorList>
    </citation>
    <scope>NUCLEOTIDE SEQUENCE [LARGE SCALE GENOMIC DNA]</scope>
    <source>
        <strain evidence="3 5">CGMCC 1.5380</strain>
    </source>
</reference>